<evidence type="ECO:0000313" key="1">
    <source>
        <dbReference type="EMBL" id="EYC13652.1"/>
    </source>
</evidence>
<proteinExistence type="predicted"/>
<keyword evidence="2" id="KW-1185">Reference proteome</keyword>
<reference evidence="2" key="1">
    <citation type="journal article" date="2015" name="Nat. Genet.">
        <title>The genome and transcriptome of the zoonotic hookworm Ancylostoma ceylanicum identify infection-specific gene families.</title>
        <authorList>
            <person name="Schwarz E.M."/>
            <person name="Hu Y."/>
            <person name="Antoshechkin I."/>
            <person name="Miller M.M."/>
            <person name="Sternberg P.W."/>
            <person name="Aroian R.V."/>
        </authorList>
    </citation>
    <scope>NUCLEOTIDE SEQUENCE</scope>
    <source>
        <strain evidence="2">HY135</strain>
    </source>
</reference>
<dbReference type="Proteomes" id="UP000024635">
    <property type="component" value="Unassembled WGS sequence"/>
</dbReference>
<evidence type="ECO:0000313" key="2">
    <source>
        <dbReference type="Proteomes" id="UP000024635"/>
    </source>
</evidence>
<gene>
    <name evidence="1" type="primary">Acey_s0043.g840</name>
    <name evidence="1" type="ORF">Y032_0043g840</name>
</gene>
<organism evidence="1 2">
    <name type="scientific">Ancylostoma ceylanicum</name>
    <dbReference type="NCBI Taxonomy" id="53326"/>
    <lineage>
        <taxon>Eukaryota</taxon>
        <taxon>Metazoa</taxon>
        <taxon>Ecdysozoa</taxon>
        <taxon>Nematoda</taxon>
        <taxon>Chromadorea</taxon>
        <taxon>Rhabditida</taxon>
        <taxon>Rhabditina</taxon>
        <taxon>Rhabditomorpha</taxon>
        <taxon>Strongyloidea</taxon>
        <taxon>Ancylostomatidae</taxon>
        <taxon>Ancylostomatinae</taxon>
        <taxon>Ancylostoma</taxon>
    </lineage>
</organism>
<sequence length="102" mass="11484">MQYRRKNVVISARNAKLTRPGHVSHVALGKFSLVPGGIHYIRNDEPAPAAHVTAKSLVQSCWQAWLPLGCRPGTRRFGWTVHTVLHRMTAIFEIGKVRTIFL</sequence>
<name>A0A016UFM2_9BILA</name>
<accession>A0A016UFM2</accession>
<dbReference type="AlphaFoldDB" id="A0A016UFM2"/>
<protein>
    <submittedName>
        <fullName evidence="1">Uncharacterized protein</fullName>
    </submittedName>
</protein>
<dbReference type="EMBL" id="JARK01001379">
    <property type="protein sequence ID" value="EYC13652.1"/>
    <property type="molecule type" value="Genomic_DNA"/>
</dbReference>
<comment type="caution">
    <text evidence="1">The sequence shown here is derived from an EMBL/GenBank/DDBJ whole genome shotgun (WGS) entry which is preliminary data.</text>
</comment>